<dbReference type="PROSITE" id="PS50866">
    <property type="entry name" value="GOLD"/>
    <property type="match status" value="1"/>
</dbReference>
<dbReference type="EMBL" id="CAJPEV010002239">
    <property type="protein sequence ID" value="CAG0896230.1"/>
    <property type="molecule type" value="Genomic_DNA"/>
</dbReference>
<evidence type="ECO:0000256" key="3">
    <source>
        <dbReference type="ARBA" id="ARBA00022473"/>
    </source>
</evidence>
<name>A0A7R9FN01_9CRUS</name>
<keyword evidence="7" id="KW-0472">Membrane</keyword>
<protein>
    <recommendedName>
        <fullName evidence="10">GOLD domain-containing protein</fullName>
    </recommendedName>
</protein>
<evidence type="ECO:0000313" key="11">
    <source>
        <dbReference type="EMBL" id="CAD7249334.1"/>
    </source>
</evidence>
<dbReference type="SUPFAM" id="SSF101576">
    <property type="entry name" value="Supernatant protein factor (SPF), C-terminal domain"/>
    <property type="match status" value="1"/>
</dbReference>
<dbReference type="PANTHER" id="PTHR22811">
    <property type="entry name" value="TRANSMEMBRANE EMP24 DOMAIN-CONTAINING PROTEIN"/>
    <property type="match status" value="1"/>
</dbReference>
<feature type="non-terminal residue" evidence="11">
    <location>
        <position position="1"/>
    </location>
</feature>
<evidence type="ECO:0000256" key="6">
    <source>
        <dbReference type="ARBA" id="ARBA00022989"/>
    </source>
</evidence>
<keyword evidence="3" id="KW-0217">Developmental protein</keyword>
<dbReference type="InterPro" id="IPR036598">
    <property type="entry name" value="GOLD_dom_sf"/>
</dbReference>
<keyword evidence="4 9" id="KW-0812">Transmembrane</keyword>
<evidence type="ECO:0000259" key="10">
    <source>
        <dbReference type="PROSITE" id="PS50866"/>
    </source>
</evidence>
<evidence type="ECO:0000256" key="8">
    <source>
        <dbReference type="ARBA" id="ARBA00037847"/>
    </source>
</evidence>
<organism evidence="11">
    <name type="scientific">Darwinula stevensoni</name>
    <dbReference type="NCBI Taxonomy" id="69355"/>
    <lineage>
        <taxon>Eukaryota</taxon>
        <taxon>Metazoa</taxon>
        <taxon>Ecdysozoa</taxon>
        <taxon>Arthropoda</taxon>
        <taxon>Crustacea</taxon>
        <taxon>Oligostraca</taxon>
        <taxon>Ostracoda</taxon>
        <taxon>Podocopa</taxon>
        <taxon>Podocopida</taxon>
        <taxon>Darwinulocopina</taxon>
        <taxon>Darwinuloidea</taxon>
        <taxon>Darwinulidae</taxon>
        <taxon>Darwinula</taxon>
    </lineage>
</organism>
<dbReference type="OrthoDB" id="10037706at2759"/>
<keyword evidence="6" id="KW-1133">Transmembrane helix</keyword>
<proteinExistence type="inferred from homology"/>
<keyword evidence="12" id="KW-1185">Reference proteome</keyword>
<evidence type="ECO:0000256" key="7">
    <source>
        <dbReference type="ARBA" id="ARBA00023136"/>
    </source>
</evidence>
<evidence type="ECO:0000256" key="9">
    <source>
        <dbReference type="RuleBase" id="RU003827"/>
    </source>
</evidence>
<dbReference type="SMART" id="SM01190">
    <property type="entry name" value="EMP24_GP25L"/>
    <property type="match status" value="1"/>
</dbReference>
<accession>A0A7R9FN01</accession>
<dbReference type="EMBL" id="LR901756">
    <property type="protein sequence ID" value="CAD7249334.1"/>
    <property type="molecule type" value="Genomic_DNA"/>
</dbReference>
<dbReference type="GO" id="GO:0012505">
    <property type="term" value="C:endomembrane system"/>
    <property type="evidence" value="ECO:0007669"/>
    <property type="project" value="UniProtKB-SubCell"/>
</dbReference>
<dbReference type="InterPro" id="IPR015720">
    <property type="entry name" value="Emp24-like"/>
</dbReference>
<dbReference type="Pfam" id="PF01105">
    <property type="entry name" value="EMP24_GP25L"/>
    <property type="match status" value="1"/>
</dbReference>
<gene>
    <name evidence="11" type="ORF">DSTB1V02_LOCUS9132</name>
</gene>
<feature type="domain" description="GOLD" evidence="10">
    <location>
        <begin position="57"/>
        <end position="139"/>
    </location>
</feature>
<comment type="similarity">
    <text evidence="2 9">Belongs to the EMP24/GP25L family.</text>
</comment>
<evidence type="ECO:0000256" key="5">
    <source>
        <dbReference type="ARBA" id="ARBA00022729"/>
    </source>
</evidence>
<keyword evidence="5" id="KW-0732">Signal</keyword>
<dbReference type="GO" id="GO:0016020">
    <property type="term" value="C:membrane"/>
    <property type="evidence" value="ECO:0007669"/>
    <property type="project" value="UniProtKB-SubCell"/>
</dbReference>
<evidence type="ECO:0000256" key="4">
    <source>
        <dbReference type="ARBA" id="ARBA00022692"/>
    </source>
</evidence>
<evidence type="ECO:0000256" key="2">
    <source>
        <dbReference type="ARBA" id="ARBA00007104"/>
    </source>
</evidence>
<evidence type="ECO:0000256" key="1">
    <source>
        <dbReference type="ARBA" id="ARBA00004479"/>
    </source>
</evidence>
<dbReference type="AlphaFoldDB" id="A0A7R9FN01"/>
<dbReference type="InterPro" id="IPR009038">
    <property type="entry name" value="GOLD_dom"/>
</dbReference>
<reference evidence="11" key="1">
    <citation type="submission" date="2020-11" db="EMBL/GenBank/DDBJ databases">
        <authorList>
            <person name="Tran Van P."/>
        </authorList>
    </citation>
    <scope>NUCLEOTIDE SEQUENCE</scope>
</reference>
<dbReference type="Proteomes" id="UP000677054">
    <property type="component" value="Unassembled WGS sequence"/>
</dbReference>
<comment type="subcellular location">
    <subcellularLocation>
        <location evidence="8">Endomembrane system</location>
        <topology evidence="8">Single-pass membrane protein</topology>
    </subcellularLocation>
    <subcellularLocation>
        <location evidence="1 9">Membrane</location>
        <topology evidence="1 9">Single-pass type I membrane protein</topology>
    </subcellularLocation>
</comment>
<sequence length="239" mass="27481">MAARMDTPSQSSLARLRLTFIFILVQYVFSTYGEALDFDEAPGIAMEYRVHVDAGKEDCYYQYVHPGASLYISLWVVRGGDGMAGFAVRHPKGHHVQPYQWKSETEYEEEKSEGGFYELCIDNQFSRFADKLVNLYLTTFRQVPGPNSHDKWEKYTQDLQALDVDVANFTNMIHGVDQRIQSMSKYQQMARNTESRDMGLIQSNQSYVQYWSLTQCIVVLATGTVQVLFLRKLFETGNT</sequence>
<evidence type="ECO:0000313" key="12">
    <source>
        <dbReference type="Proteomes" id="UP000677054"/>
    </source>
</evidence>